<dbReference type="Pfam" id="PF00768">
    <property type="entry name" value="Peptidase_S11"/>
    <property type="match status" value="1"/>
</dbReference>
<name>A0ABX7SPL5_9CAUL</name>
<dbReference type="SUPFAM" id="SSF110997">
    <property type="entry name" value="Sporulation related repeat"/>
    <property type="match status" value="1"/>
</dbReference>
<evidence type="ECO:0000256" key="8">
    <source>
        <dbReference type="SAM" id="MobiDB-lite"/>
    </source>
</evidence>
<dbReference type="EMBL" id="CP062006">
    <property type="protein sequence ID" value="QTC88943.1"/>
    <property type="molecule type" value="Genomic_DNA"/>
</dbReference>
<dbReference type="Gene3D" id="3.40.710.10">
    <property type="entry name" value="DD-peptidase/beta-lactamase superfamily"/>
    <property type="match status" value="1"/>
</dbReference>
<accession>A0ABX7SPL5</accession>
<evidence type="ECO:0000313" key="12">
    <source>
        <dbReference type="Proteomes" id="UP000663942"/>
    </source>
</evidence>
<feature type="compositionally biased region" description="Low complexity" evidence="8">
    <location>
        <begin position="378"/>
        <end position="396"/>
    </location>
</feature>
<evidence type="ECO:0000256" key="7">
    <source>
        <dbReference type="RuleBase" id="RU004016"/>
    </source>
</evidence>
<feature type="signal peptide" evidence="9">
    <location>
        <begin position="1"/>
        <end position="25"/>
    </location>
</feature>
<dbReference type="PANTHER" id="PTHR21581:SF6">
    <property type="entry name" value="TRAFFICKING PROTEIN PARTICLE COMPLEX SUBUNIT 12"/>
    <property type="match status" value="1"/>
</dbReference>
<dbReference type="GO" id="GO:0004180">
    <property type="term" value="F:carboxypeptidase activity"/>
    <property type="evidence" value="ECO:0007669"/>
    <property type="project" value="UniProtKB-KW"/>
</dbReference>
<keyword evidence="12" id="KW-1185">Reference proteome</keyword>
<evidence type="ECO:0000256" key="4">
    <source>
        <dbReference type="ARBA" id="ARBA00022960"/>
    </source>
</evidence>
<keyword evidence="2 9" id="KW-0732">Signal</keyword>
<keyword evidence="6" id="KW-0961">Cell wall biogenesis/degradation</keyword>
<evidence type="ECO:0000259" key="10">
    <source>
        <dbReference type="PROSITE" id="PS51724"/>
    </source>
</evidence>
<dbReference type="InterPro" id="IPR036680">
    <property type="entry name" value="SPOR-like_sf"/>
</dbReference>
<evidence type="ECO:0000256" key="3">
    <source>
        <dbReference type="ARBA" id="ARBA00022801"/>
    </source>
</evidence>
<gene>
    <name evidence="11" type="ORF">IFE19_06300</name>
</gene>
<keyword evidence="11" id="KW-0645">Protease</keyword>
<organism evidence="11 12">
    <name type="scientific">Brevundimonas pondensis</name>
    <dbReference type="NCBI Taxonomy" id="2774189"/>
    <lineage>
        <taxon>Bacteria</taxon>
        <taxon>Pseudomonadati</taxon>
        <taxon>Pseudomonadota</taxon>
        <taxon>Alphaproteobacteria</taxon>
        <taxon>Caulobacterales</taxon>
        <taxon>Caulobacteraceae</taxon>
        <taxon>Brevundimonas</taxon>
    </lineage>
</organism>
<dbReference type="SUPFAM" id="SSF56601">
    <property type="entry name" value="beta-lactamase/transpeptidase-like"/>
    <property type="match status" value="1"/>
</dbReference>
<feature type="region of interest" description="Disordered" evidence="8">
    <location>
        <begin position="298"/>
        <end position="407"/>
    </location>
</feature>
<keyword evidence="4" id="KW-0133">Cell shape</keyword>
<evidence type="ECO:0000256" key="6">
    <source>
        <dbReference type="ARBA" id="ARBA00023316"/>
    </source>
</evidence>
<dbReference type="InterPro" id="IPR012338">
    <property type="entry name" value="Beta-lactam/transpept-like"/>
</dbReference>
<keyword evidence="5" id="KW-0573">Peptidoglycan synthesis</keyword>
<keyword evidence="11" id="KW-0121">Carboxypeptidase</keyword>
<dbReference type="PRINTS" id="PR00725">
    <property type="entry name" value="DADACBPTASE1"/>
</dbReference>
<dbReference type="RefSeq" id="WP_207826515.1">
    <property type="nucleotide sequence ID" value="NZ_CP062006.1"/>
</dbReference>
<dbReference type="InterPro" id="IPR007730">
    <property type="entry name" value="SPOR-like_dom"/>
</dbReference>
<comment type="similarity">
    <text evidence="1 7">Belongs to the peptidase S11 family.</text>
</comment>
<evidence type="ECO:0000256" key="2">
    <source>
        <dbReference type="ARBA" id="ARBA00022729"/>
    </source>
</evidence>
<evidence type="ECO:0000256" key="9">
    <source>
        <dbReference type="SAM" id="SignalP"/>
    </source>
</evidence>
<feature type="domain" description="SPOR" evidence="10">
    <location>
        <begin position="403"/>
        <end position="482"/>
    </location>
</feature>
<dbReference type="InterPro" id="IPR001967">
    <property type="entry name" value="Peptidase_S11_N"/>
</dbReference>
<dbReference type="Proteomes" id="UP000663942">
    <property type="component" value="Chromosome"/>
</dbReference>
<dbReference type="PANTHER" id="PTHR21581">
    <property type="entry name" value="D-ALANYL-D-ALANINE CARBOXYPEPTIDASE"/>
    <property type="match status" value="1"/>
</dbReference>
<feature type="chain" id="PRO_5046956134" evidence="9">
    <location>
        <begin position="26"/>
        <end position="483"/>
    </location>
</feature>
<sequence length="483" mass="52106">MNAAFRRRFLAALVLGGVVLTPALGAPPPVAQSSDNSRYASIVVDAASGEVLFSRFADARRYPASITKVMTLYLVFEALESGKVKLTDNLTVSPRAASQPPSKLGLAAGQSISLEDAMKATAVRSANDMAVVLAEHIGGSEAQFTARMTAKARELGMDHTRFTTANGLPDTRQATTARDLSILSRAVMRDYPQYYRYLGLHDWFYNGRDYRNTNGLLATGRGYDGIKTGFTNASGYNLAASSVRDGKRIITIVMGGRSTKSRNDHVAELMDTGFEVQRRRGQGERIQVAQTFFEQRGYGVSVDPNPPVEYASASDEDGEGMGSTAVAYVAGPPPASLPTEITPPPSARTTTATPRATAPIQRAEAPRTPENLTASLNGGSSSTARRTSSASTPSRAPAREASRPPAGRWTVQVGAFRDEAVARNWLNEVSRRFRTQFTEAQRDVQNADGWYRSRFTGMTQASAEAACEALGERRVTCMVIRPS</sequence>
<protein>
    <submittedName>
        <fullName evidence="11">D-alanyl-D-alanine carboxypeptidase</fullName>
    </submittedName>
</protein>
<reference evidence="11 12" key="1">
    <citation type="submission" date="2020-09" db="EMBL/GenBank/DDBJ databases">
        <title>Brevundimonas sp. LVF1 isolated from an oligotrophic pond in Goettingen, Germany.</title>
        <authorList>
            <person name="Friedrich I."/>
            <person name="Klassen A."/>
            <person name="Neubauer H."/>
            <person name="Schneider D."/>
            <person name="Hertel R."/>
            <person name="Daniel R."/>
        </authorList>
    </citation>
    <scope>NUCLEOTIDE SEQUENCE [LARGE SCALE GENOMIC DNA]</scope>
    <source>
        <strain evidence="11 12">LVF1</strain>
    </source>
</reference>
<feature type="compositionally biased region" description="Low complexity" evidence="8">
    <location>
        <begin position="347"/>
        <end position="359"/>
    </location>
</feature>
<dbReference type="Gene3D" id="3.30.70.1070">
    <property type="entry name" value="Sporulation related repeat"/>
    <property type="match status" value="1"/>
</dbReference>
<dbReference type="InterPro" id="IPR018044">
    <property type="entry name" value="Peptidase_S11"/>
</dbReference>
<evidence type="ECO:0000313" key="11">
    <source>
        <dbReference type="EMBL" id="QTC88943.1"/>
    </source>
</evidence>
<evidence type="ECO:0000256" key="1">
    <source>
        <dbReference type="ARBA" id="ARBA00007164"/>
    </source>
</evidence>
<evidence type="ECO:0000256" key="5">
    <source>
        <dbReference type="ARBA" id="ARBA00022984"/>
    </source>
</evidence>
<dbReference type="PROSITE" id="PS51724">
    <property type="entry name" value="SPOR"/>
    <property type="match status" value="1"/>
</dbReference>
<proteinExistence type="inferred from homology"/>
<feature type="compositionally biased region" description="Pro residues" evidence="8">
    <location>
        <begin position="331"/>
        <end position="346"/>
    </location>
</feature>
<dbReference type="Pfam" id="PF05036">
    <property type="entry name" value="SPOR"/>
    <property type="match status" value="1"/>
</dbReference>
<keyword evidence="3" id="KW-0378">Hydrolase</keyword>